<name>A0AAV7J7T6_COTGL</name>
<dbReference type="EMBL" id="JAHXZJ010000001">
    <property type="protein sequence ID" value="KAH0568349.1"/>
    <property type="molecule type" value="Genomic_DNA"/>
</dbReference>
<dbReference type="Proteomes" id="UP000826195">
    <property type="component" value="Unassembled WGS sequence"/>
</dbReference>
<evidence type="ECO:0000313" key="2">
    <source>
        <dbReference type="EMBL" id="KAH0568349.1"/>
    </source>
</evidence>
<proteinExistence type="predicted"/>
<dbReference type="AlphaFoldDB" id="A0AAV7J7T6"/>
<evidence type="ECO:0000256" key="1">
    <source>
        <dbReference type="SAM" id="MobiDB-lite"/>
    </source>
</evidence>
<accession>A0AAV7J7T6</accession>
<gene>
    <name evidence="2" type="ORF">KQX54_020499</name>
</gene>
<reference evidence="2 3" key="1">
    <citation type="journal article" date="2021" name="J. Hered.">
        <title>A chromosome-level genome assembly of the parasitoid wasp, Cotesia glomerata (Hymenoptera: Braconidae).</title>
        <authorList>
            <person name="Pinto B.J."/>
            <person name="Weis J.J."/>
            <person name="Gamble T."/>
            <person name="Ode P.J."/>
            <person name="Paul R."/>
            <person name="Zaspel J.M."/>
        </authorList>
    </citation>
    <scope>NUCLEOTIDE SEQUENCE [LARGE SCALE GENOMIC DNA]</scope>
    <source>
        <strain evidence="2">CgM1</strain>
    </source>
</reference>
<feature type="region of interest" description="Disordered" evidence="1">
    <location>
        <begin position="73"/>
        <end position="94"/>
    </location>
</feature>
<keyword evidence="3" id="KW-1185">Reference proteome</keyword>
<comment type="caution">
    <text evidence="2">The sequence shown here is derived from an EMBL/GenBank/DDBJ whole genome shotgun (WGS) entry which is preliminary data.</text>
</comment>
<organism evidence="2 3">
    <name type="scientific">Cotesia glomerata</name>
    <name type="common">Lepidopteran parasitic wasp</name>
    <name type="synonym">Apanteles glomeratus</name>
    <dbReference type="NCBI Taxonomy" id="32391"/>
    <lineage>
        <taxon>Eukaryota</taxon>
        <taxon>Metazoa</taxon>
        <taxon>Ecdysozoa</taxon>
        <taxon>Arthropoda</taxon>
        <taxon>Hexapoda</taxon>
        <taxon>Insecta</taxon>
        <taxon>Pterygota</taxon>
        <taxon>Neoptera</taxon>
        <taxon>Endopterygota</taxon>
        <taxon>Hymenoptera</taxon>
        <taxon>Apocrita</taxon>
        <taxon>Ichneumonoidea</taxon>
        <taxon>Braconidae</taxon>
        <taxon>Microgastrinae</taxon>
        <taxon>Cotesia</taxon>
    </lineage>
</organism>
<evidence type="ECO:0000313" key="3">
    <source>
        <dbReference type="Proteomes" id="UP000826195"/>
    </source>
</evidence>
<sequence length="94" mass="10641">MKSEPVEWCRYHRHESFSPVACVGSSSTSTDMFVFGMFHGNPFLGKIGRVWVNHEPLPSRGGSRLLRTRELMPWGPDTRSRPKLINIGKSANVK</sequence>
<protein>
    <submittedName>
        <fullName evidence="2">Uncharacterized protein</fullName>
    </submittedName>
</protein>